<dbReference type="NCBIfam" id="TIGR03666">
    <property type="entry name" value="Rv2061_F420"/>
    <property type="match status" value="1"/>
</dbReference>
<dbReference type="Gene3D" id="2.30.110.10">
    <property type="entry name" value="Electron Transport, Fmn-binding Protein, Chain A"/>
    <property type="match status" value="1"/>
</dbReference>
<dbReference type="PANTHER" id="PTHR35176:SF11">
    <property type="entry name" value="PYRIDOXAMINE 5'-PHOSPHATE OXIDASE FAMILY PROTEIN"/>
    <property type="match status" value="1"/>
</dbReference>
<dbReference type="InterPro" id="IPR052019">
    <property type="entry name" value="F420H2_bilvrd_red/Heme_oxyg"/>
</dbReference>
<dbReference type="Pfam" id="PF01243">
    <property type="entry name" value="PNPOx_N"/>
    <property type="match status" value="1"/>
</dbReference>
<dbReference type="Proteomes" id="UP000192441">
    <property type="component" value="Unassembled WGS sequence"/>
</dbReference>
<evidence type="ECO:0000313" key="4">
    <source>
        <dbReference type="Proteomes" id="UP000192441"/>
    </source>
</evidence>
<dbReference type="GO" id="GO:0005829">
    <property type="term" value="C:cytosol"/>
    <property type="evidence" value="ECO:0007669"/>
    <property type="project" value="TreeGrafter"/>
</dbReference>
<dbReference type="InterPro" id="IPR019965">
    <property type="entry name" value="PPOX_F420-dep_Rv2061_put"/>
</dbReference>
<proteinExistence type="predicted"/>
<keyword evidence="1" id="KW-0560">Oxidoreductase</keyword>
<protein>
    <submittedName>
        <fullName evidence="3">PPOX class F420-dependent enzyme</fullName>
    </submittedName>
</protein>
<dbReference type="SUPFAM" id="SSF50475">
    <property type="entry name" value="FMN-binding split barrel"/>
    <property type="match status" value="1"/>
</dbReference>
<dbReference type="InterPro" id="IPR011576">
    <property type="entry name" value="Pyridox_Oxase_N"/>
</dbReference>
<gene>
    <name evidence="3" type="ORF">BST20_18845</name>
</gene>
<evidence type="ECO:0000259" key="2">
    <source>
        <dbReference type="Pfam" id="PF01243"/>
    </source>
</evidence>
<evidence type="ECO:0000313" key="3">
    <source>
        <dbReference type="EMBL" id="ORA35203.1"/>
    </source>
</evidence>
<comment type="caution">
    <text evidence="3">The sequence shown here is derived from an EMBL/GenBank/DDBJ whole genome shotgun (WGS) entry which is preliminary data.</text>
</comment>
<feature type="domain" description="Pyridoxamine 5'-phosphate oxidase N-terminal" evidence="2">
    <location>
        <begin position="9"/>
        <end position="101"/>
    </location>
</feature>
<dbReference type="GO" id="GO:0070967">
    <property type="term" value="F:coenzyme F420 binding"/>
    <property type="evidence" value="ECO:0007669"/>
    <property type="project" value="TreeGrafter"/>
</dbReference>
<evidence type="ECO:0000256" key="1">
    <source>
        <dbReference type="ARBA" id="ARBA00023002"/>
    </source>
</evidence>
<name>A0AA91LVS4_9MYCO</name>
<sequence length="150" mass="17189">MAMHVFPDLSRSRYALLRTFRRDGTPVDTPIWFALDRNALLFRTKVGPKTRRLTAHPHVELTACDYRGRIRPGATTVTGHAAVLSGADAEAGNRVLHQRYGWQWNTVPMIKVPGVTNVHQDLCWREKLRRSRQRTVWPDSVIVRVELSHA</sequence>
<dbReference type="EMBL" id="MVHM01000013">
    <property type="protein sequence ID" value="ORA35203.1"/>
    <property type="molecule type" value="Genomic_DNA"/>
</dbReference>
<dbReference type="GO" id="GO:0016627">
    <property type="term" value="F:oxidoreductase activity, acting on the CH-CH group of donors"/>
    <property type="evidence" value="ECO:0007669"/>
    <property type="project" value="TreeGrafter"/>
</dbReference>
<dbReference type="InterPro" id="IPR012349">
    <property type="entry name" value="Split_barrel_FMN-bd"/>
</dbReference>
<reference evidence="3 4" key="1">
    <citation type="submission" date="2016-12" db="EMBL/GenBank/DDBJ databases">
        <title>The new phylogeny of genus Mycobacterium.</title>
        <authorList>
            <person name="Tortoli E."/>
            <person name="Trovato A."/>
            <person name="Cirillo D.M."/>
        </authorList>
    </citation>
    <scope>NUCLEOTIDE SEQUENCE [LARGE SCALE GENOMIC DNA]</scope>
    <source>
        <strain evidence="3 4">DSM 44624</strain>
    </source>
</reference>
<dbReference type="PANTHER" id="PTHR35176">
    <property type="entry name" value="HEME OXYGENASE HI_0854-RELATED"/>
    <property type="match status" value="1"/>
</dbReference>
<organism evidence="3 4">
    <name type="scientific">Mycobacterium branderi</name>
    <dbReference type="NCBI Taxonomy" id="43348"/>
    <lineage>
        <taxon>Bacteria</taxon>
        <taxon>Bacillati</taxon>
        <taxon>Actinomycetota</taxon>
        <taxon>Actinomycetes</taxon>
        <taxon>Mycobacteriales</taxon>
        <taxon>Mycobacteriaceae</taxon>
        <taxon>Mycobacterium</taxon>
    </lineage>
</organism>
<dbReference type="AlphaFoldDB" id="A0AA91LVS4"/>
<accession>A0AA91LVS4</accession>